<evidence type="ECO:0000313" key="7">
    <source>
        <dbReference type="Proteomes" id="UP000278475"/>
    </source>
</evidence>
<dbReference type="Pfam" id="PF01951">
    <property type="entry name" value="Archease"/>
    <property type="match status" value="1"/>
</dbReference>
<dbReference type="EMBL" id="QMQV01000264">
    <property type="protein sequence ID" value="RLE45366.1"/>
    <property type="molecule type" value="Genomic_DNA"/>
</dbReference>
<dbReference type="SUPFAM" id="SSF69819">
    <property type="entry name" value="MTH1598-like"/>
    <property type="match status" value="1"/>
</dbReference>
<reference evidence="6 7" key="1">
    <citation type="submission" date="2018-06" db="EMBL/GenBank/DDBJ databases">
        <title>Extensive metabolic versatility and redundancy in microbially diverse, dynamic hydrothermal sediments.</title>
        <authorList>
            <person name="Dombrowski N."/>
            <person name="Teske A."/>
            <person name="Baker B.J."/>
        </authorList>
    </citation>
    <scope>NUCLEOTIDE SEQUENCE [LARGE SCALE GENOMIC DNA]</scope>
    <source>
        <strain evidence="6">B66_G16</strain>
    </source>
</reference>
<dbReference type="PANTHER" id="PTHR12682:SF11">
    <property type="entry name" value="PROTEIN ARCHEASE"/>
    <property type="match status" value="1"/>
</dbReference>
<organism evidence="6 7">
    <name type="scientific">Thermoproteota archaeon</name>
    <dbReference type="NCBI Taxonomy" id="2056631"/>
    <lineage>
        <taxon>Archaea</taxon>
        <taxon>Thermoproteota</taxon>
    </lineage>
</organism>
<accession>A0A497ELJ8</accession>
<dbReference type="Gene3D" id="3.55.10.10">
    <property type="entry name" value="Archease domain"/>
    <property type="match status" value="1"/>
</dbReference>
<protein>
    <recommendedName>
        <fullName evidence="5">Archease domain-containing protein</fullName>
    </recommendedName>
</protein>
<dbReference type="InterPro" id="IPR036820">
    <property type="entry name" value="Archease_dom_sf"/>
</dbReference>
<dbReference type="InterPro" id="IPR023572">
    <property type="entry name" value="Archease_dom"/>
</dbReference>
<dbReference type="Proteomes" id="UP000278475">
    <property type="component" value="Unassembled WGS sequence"/>
</dbReference>
<evidence type="ECO:0000256" key="2">
    <source>
        <dbReference type="ARBA" id="ARBA00022694"/>
    </source>
</evidence>
<name>A0A497ELJ8_9CREN</name>
<keyword evidence="3" id="KW-0479">Metal-binding</keyword>
<sequence length="161" mass="18449">MEVGQGGFKAFSLRCFFRMAGGFRFLEHVGDVFIEAWGDSLEEAFAEAAKGFYETVSSMRGVETREERVVEARGRDLGELLYSLIEQLIILFDSEGFLAGRVEAERIEKRDGEYVFRLRLWGEPYERGRHRHGTHVKGVTYHLMEIDSGGPVKRVRVLLDI</sequence>
<evidence type="ECO:0000256" key="3">
    <source>
        <dbReference type="ARBA" id="ARBA00022723"/>
    </source>
</evidence>
<dbReference type="GO" id="GO:0008033">
    <property type="term" value="P:tRNA processing"/>
    <property type="evidence" value="ECO:0007669"/>
    <property type="project" value="UniProtKB-KW"/>
</dbReference>
<evidence type="ECO:0000313" key="6">
    <source>
        <dbReference type="EMBL" id="RLE45366.1"/>
    </source>
</evidence>
<dbReference type="AlphaFoldDB" id="A0A497ELJ8"/>
<evidence type="ECO:0000256" key="1">
    <source>
        <dbReference type="ARBA" id="ARBA00007963"/>
    </source>
</evidence>
<evidence type="ECO:0000259" key="5">
    <source>
        <dbReference type="Pfam" id="PF01951"/>
    </source>
</evidence>
<keyword evidence="4" id="KW-0106">Calcium</keyword>
<keyword evidence="2" id="KW-0819">tRNA processing</keyword>
<dbReference type="InterPro" id="IPR002804">
    <property type="entry name" value="Archease"/>
</dbReference>
<dbReference type="PANTHER" id="PTHR12682">
    <property type="entry name" value="ARCHEASE"/>
    <property type="match status" value="1"/>
</dbReference>
<dbReference type="GO" id="GO:0046872">
    <property type="term" value="F:metal ion binding"/>
    <property type="evidence" value="ECO:0007669"/>
    <property type="project" value="UniProtKB-KW"/>
</dbReference>
<feature type="domain" description="Archease" evidence="5">
    <location>
        <begin position="23"/>
        <end position="161"/>
    </location>
</feature>
<comment type="similarity">
    <text evidence="1">Belongs to the archease family.</text>
</comment>
<evidence type="ECO:0000256" key="4">
    <source>
        <dbReference type="ARBA" id="ARBA00022837"/>
    </source>
</evidence>
<gene>
    <name evidence="6" type="ORF">DRJ31_11390</name>
</gene>
<comment type="caution">
    <text evidence="6">The sequence shown here is derived from an EMBL/GenBank/DDBJ whole genome shotgun (WGS) entry which is preliminary data.</text>
</comment>
<proteinExistence type="inferred from homology"/>